<feature type="domain" description="HTH cro/C1-type" evidence="2">
    <location>
        <begin position="7"/>
        <end position="58"/>
    </location>
</feature>
<dbReference type="InterPro" id="IPR011990">
    <property type="entry name" value="TPR-like_helical_dom_sf"/>
</dbReference>
<dbReference type="CDD" id="cd00093">
    <property type="entry name" value="HTH_XRE"/>
    <property type="match status" value="1"/>
</dbReference>
<dbReference type="SUPFAM" id="SSF48452">
    <property type="entry name" value="TPR-like"/>
    <property type="match status" value="2"/>
</dbReference>
<dbReference type="InterPro" id="IPR019734">
    <property type="entry name" value="TPR_rpt"/>
</dbReference>
<dbReference type="InterPro" id="IPR010982">
    <property type="entry name" value="Lambda_DNA-bd_dom_sf"/>
</dbReference>
<dbReference type="PROSITE" id="PS50943">
    <property type="entry name" value="HTH_CROC1"/>
    <property type="match status" value="1"/>
</dbReference>
<dbReference type="Pfam" id="PF01381">
    <property type="entry name" value="HTH_3"/>
    <property type="match status" value="1"/>
</dbReference>
<dbReference type="EMBL" id="AOTZ01000006">
    <property type="protein sequence ID" value="EZP76542.1"/>
    <property type="molecule type" value="Genomic_DNA"/>
</dbReference>
<organism evidence="3 4">
    <name type="scientific">Parageobacillus genomosp. 1</name>
    <dbReference type="NCBI Taxonomy" id="1295642"/>
    <lineage>
        <taxon>Bacteria</taxon>
        <taxon>Bacillati</taxon>
        <taxon>Bacillota</taxon>
        <taxon>Bacilli</taxon>
        <taxon>Bacillales</taxon>
        <taxon>Anoxybacillaceae</taxon>
        <taxon>Parageobacillus</taxon>
    </lineage>
</organism>
<evidence type="ECO:0000313" key="3">
    <source>
        <dbReference type="EMBL" id="EZP76542.1"/>
    </source>
</evidence>
<dbReference type="Gene3D" id="1.25.40.10">
    <property type="entry name" value="Tetratricopeptide repeat domain"/>
    <property type="match status" value="1"/>
</dbReference>
<keyword evidence="4" id="KW-1185">Reference proteome</keyword>
<evidence type="ECO:0000256" key="1">
    <source>
        <dbReference type="PROSITE-ProRule" id="PRU00339"/>
    </source>
</evidence>
<evidence type="ECO:0000259" key="2">
    <source>
        <dbReference type="PROSITE" id="PS50943"/>
    </source>
</evidence>
<proteinExistence type="predicted"/>
<evidence type="ECO:0000313" key="4">
    <source>
        <dbReference type="Proteomes" id="UP000023566"/>
    </source>
</evidence>
<protein>
    <submittedName>
        <fullName evidence="3">DNA-binding domain protein</fullName>
    </submittedName>
</protein>
<dbReference type="SUPFAM" id="SSF47413">
    <property type="entry name" value="lambda repressor-like DNA-binding domains"/>
    <property type="match status" value="1"/>
</dbReference>
<gene>
    <name evidence="3" type="ORF">H839_14734</name>
</gene>
<feature type="repeat" description="TPR" evidence="1">
    <location>
        <begin position="145"/>
        <end position="178"/>
    </location>
</feature>
<dbReference type="AlphaFoldDB" id="A0ABC9VDV6"/>
<dbReference type="SMART" id="SM00530">
    <property type="entry name" value="HTH_XRE"/>
    <property type="match status" value="1"/>
</dbReference>
<dbReference type="PROSITE" id="PS50005">
    <property type="entry name" value="TPR"/>
    <property type="match status" value="1"/>
</dbReference>
<dbReference type="GO" id="GO:0003677">
    <property type="term" value="F:DNA binding"/>
    <property type="evidence" value="ECO:0007669"/>
    <property type="project" value="UniProtKB-KW"/>
</dbReference>
<dbReference type="InterPro" id="IPR001387">
    <property type="entry name" value="Cro/C1-type_HTH"/>
</dbReference>
<dbReference type="RefSeq" id="WP_043905825.1">
    <property type="nucleotide sequence ID" value="NZ_CM002692.1"/>
</dbReference>
<reference evidence="3 4" key="1">
    <citation type="journal article" date="2014" name="Appl. Microbiol. Biotechnol.">
        <title>Transformable facultative thermophile Geobacillus stearothermophilus NUB3621 as a host strain for metabolic engineering.</title>
        <authorList>
            <person name="Blanchard K."/>
            <person name="Robic S."/>
            <person name="Matsumura I."/>
        </authorList>
    </citation>
    <scope>NUCLEOTIDE SEQUENCE [LARGE SCALE GENOMIC DNA]</scope>
    <source>
        <strain evidence="3 4">NUB3621</strain>
    </source>
</reference>
<keyword evidence="1" id="KW-0802">TPR repeat</keyword>
<accession>A0ABC9VDV6</accession>
<comment type="caution">
    <text evidence="3">The sequence shown here is derived from an EMBL/GenBank/DDBJ whole genome shotgun (WGS) entry which is preliminary data.</text>
</comment>
<keyword evidence="3" id="KW-0238">DNA-binding</keyword>
<dbReference type="Gene3D" id="1.10.260.40">
    <property type="entry name" value="lambda repressor-like DNA-binding domains"/>
    <property type="match status" value="1"/>
</dbReference>
<name>A0ABC9VDV6_9BACL</name>
<dbReference type="Proteomes" id="UP000023566">
    <property type="component" value="Chromosome"/>
</dbReference>
<sequence length="424" mass="51643">MKIGDRLKLTRLKKEMTQEEVAEGIISVSYLSKIENNQVTPSEEVLHLLYQRLGIDNLFNERMNELMKQMMLWYKAITDKNEWKAVEMYENLKKMIEYFNDAEANTYFLLMEMRYYLFIKNISAAEAAMMQIRELYNTFDHEMKYYYYKFVGLLYYCIEKYEEALEYYKKAEELFRLQSFPKWEEADLYYLLALAYSRLWKMLSCINYVQRALAIYQADYNLKRSAECHVLLGICYRRYGEVDKALEYYSLAQKAAQMVNDIELLGIIEHNLGYLKSMMKEYREAIQHYENSLVYKRQAMLADRFITLFSLIKEYYSSQNYRKALAIVEESLQLLRQHSDYTSSEYYFHFTVYQYLLSNNFSERDFEMFMKNEVLPYFQKHKKYEDVAQYAEYLADYYERCRKYKLASKYYKMSYEFLKKIIHI</sequence>
<dbReference type="SMART" id="SM00028">
    <property type="entry name" value="TPR"/>
    <property type="match status" value="5"/>
</dbReference>